<gene>
    <name evidence="1" type="ORF">BJ999_006378</name>
</gene>
<accession>A0A7Y9GGI1</accession>
<protein>
    <submittedName>
        <fullName evidence="1">Uncharacterized protein</fullName>
    </submittedName>
</protein>
<dbReference type="AlphaFoldDB" id="A0A7Y9GGI1"/>
<dbReference type="EMBL" id="JACCBT010000001">
    <property type="protein sequence ID" value="NYE16082.1"/>
    <property type="molecule type" value="Genomic_DNA"/>
</dbReference>
<sequence>MTVEEDLRRTLAAIPPDDVRTYLSHSGWEAYDRIGSSRLWAVSEGDQDFEVVIPQDAEVRDYELRMINLLQALTEAEGRPREQILRDLTTVNVDRNRVRTQPPAPTGSISVADGAAAYAGVREMLIAGAYAVLSEPAVRLPRRKLAEVEEFPKKARLGPAEAGSYIITVEVPLAEDDGAMFSVPQPLGRRVMLRLYSAIQAAHAASSEALETSELDPFADRVGEGISAQLCRALGRFGGTEQDQPFEMRFAWALRNPTGIATPPVRFDASMASVLAQAGEDLGIGDRIDRDAVVVGTVWRLQRVRPTDDGWIIVRGANIASEDRQRRLVRVPLPPEDFNKALQASRDGLPVRIVGTLARTGKRTEFTSVRDFSITGADQRETGSRGP</sequence>
<evidence type="ECO:0000313" key="1">
    <source>
        <dbReference type="EMBL" id="NYE16082.1"/>
    </source>
</evidence>
<reference evidence="1 2" key="1">
    <citation type="submission" date="2020-07" db="EMBL/GenBank/DDBJ databases">
        <title>Sequencing the genomes of 1000 actinobacteria strains.</title>
        <authorList>
            <person name="Klenk H.-P."/>
        </authorList>
    </citation>
    <scope>NUCLEOTIDE SEQUENCE [LARGE SCALE GENOMIC DNA]</scope>
    <source>
        <strain evidence="1 2">DSM 43461</strain>
    </source>
</reference>
<name>A0A7Y9GGI1_9ACTN</name>
<dbReference type="RefSeq" id="WP_179836680.1">
    <property type="nucleotide sequence ID" value="NZ_BMRD01000009.1"/>
</dbReference>
<proteinExistence type="predicted"/>
<evidence type="ECO:0000313" key="2">
    <source>
        <dbReference type="Proteomes" id="UP000591272"/>
    </source>
</evidence>
<dbReference type="Proteomes" id="UP000591272">
    <property type="component" value="Unassembled WGS sequence"/>
</dbReference>
<organism evidence="1 2">
    <name type="scientific">Actinomadura citrea</name>
    <dbReference type="NCBI Taxonomy" id="46158"/>
    <lineage>
        <taxon>Bacteria</taxon>
        <taxon>Bacillati</taxon>
        <taxon>Actinomycetota</taxon>
        <taxon>Actinomycetes</taxon>
        <taxon>Streptosporangiales</taxon>
        <taxon>Thermomonosporaceae</taxon>
        <taxon>Actinomadura</taxon>
    </lineage>
</organism>
<comment type="caution">
    <text evidence="1">The sequence shown here is derived from an EMBL/GenBank/DDBJ whole genome shotgun (WGS) entry which is preliminary data.</text>
</comment>
<keyword evidence="2" id="KW-1185">Reference proteome</keyword>